<dbReference type="GO" id="GO:0005654">
    <property type="term" value="C:nucleoplasm"/>
    <property type="evidence" value="ECO:0007669"/>
    <property type="project" value="UniProtKB-SubCell"/>
</dbReference>
<dbReference type="GO" id="GO:0043137">
    <property type="term" value="P:DNA replication, removal of RNA primer"/>
    <property type="evidence" value="ECO:0007669"/>
    <property type="project" value="UniProtKB-UniRule"/>
</dbReference>
<dbReference type="Gene3D" id="2.30.30.380">
    <property type="entry name" value="Zn-finger domain of Sec23/24"/>
    <property type="match status" value="1"/>
</dbReference>
<evidence type="ECO:0000256" key="5">
    <source>
        <dbReference type="ARBA" id="ARBA00022759"/>
    </source>
</evidence>
<evidence type="ECO:0000256" key="10">
    <source>
        <dbReference type="ARBA" id="ARBA00022839"/>
    </source>
</evidence>
<dbReference type="CDD" id="cd09901">
    <property type="entry name" value="H3TH_FEN1-like"/>
    <property type="match status" value="1"/>
</dbReference>
<keyword evidence="14 16" id="KW-0539">Nucleus</keyword>
<dbReference type="InterPro" id="IPR036279">
    <property type="entry name" value="5-3_exonuclease_C_sf"/>
</dbReference>
<dbReference type="Gene3D" id="3.40.50.1010">
    <property type="entry name" value="5'-nuclease"/>
    <property type="match status" value="1"/>
</dbReference>
<dbReference type="SUPFAM" id="SSF90209">
    <property type="entry name" value="Ran binding protein zinc finger-like"/>
    <property type="match status" value="1"/>
</dbReference>
<dbReference type="InterPro" id="IPR023426">
    <property type="entry name" value="Flap_endonuc"/>
</dbReference>
<evidence type="ECO:0000256" key="1">
    <source>
        <dbReference type="ARBA" id="ARBA00022553"/>
    </source>
</evidence>
<name>A0A812T379_9DINO</name>
<dbReference type="GO" id="GO:0005739">
    <property type="term" value="C:mitochondrion"/>
    <property type="evidence" value="ECO:0007669"/>
    <property type="project" value="UniProtKB-SubCell"/>
</dbReference>
<dbReference type="GO" id="GO:0006284">
    <property type="term" value="P:base-excision repair"/>
    <property type="evidence" value="ECO:0007669"/>
    <property type="project" value="UniProtKB-UniRule"/>
</dbReference>
<dbReference type="InterPro" id="IPR006086">
    <property type="entry name" value="XPG-I_dom"/>
</dbReference>
<keyword evidence="5 16" id="KW-0255">Endonuclease</keyword>
<keyword evidence="13 16" id="KW-0234">DNA repair</keyword>
<dbReference type="InterPro" id="IPR006084">
    <property type="entry name" value="XPG/Rad2"/>
</dbReference>
<comment type="function">
    <text evidence="15 16">Structure-specific nuclease with 5'-flap endonuclease and 5'-3' exonuclease activities involved in DNA replication and repair. During DNA replication, cleaves the 5'-overhanging flap structure that is generated by displacement synthesis when DNA polymerase encounters the 5'-end of a downstream Okazaki fragment. It enters the flap from the 5'-end and then tracks to cleave the flap base, leaving a nick for ligation. Also involved in the long patch base excision repair (LP-BER) pathway, by cleaving within the apurinic/apyrimidinic (AP) site-terminated flap. Acts as a genome stabilization factor that prevents flaps from equilibrating into structures that lead to duplications and deletions. Also possesses 5'-3' exonuclease activity on nicked or gapped double-stranded DNA, and exhibits RNase H activity. Also involved in replication and repair of rDNA and in repairing mitochondrial DNA.</text>
</comment>
<dbReference type="PRINTS" id="PR00853">
    <property type="entry name" value="XPGRADSUPER"/>
</dbReference>
<dbReference type="GO" id="GO:0000287">
    <property type="term" value="F:magnesium ion binding"/>
    <property type="evidence" value="ECO:0007669"/>
    <property type="project" value="UniProtKB-UniRule"/>
</dbReference>
<keyword evidence="12 16" id="KW-0496">Mitochondrion</keyword>
<dbReference type="GO" id="GO:0008270">
    <property type="term" value="F:zinc ion binding"/>
    <property type="evidence" value="ECO:0007669"/>
    <property type="project" value="UniProtKB-KW"/>
</dbReference>
<dbReference type="InterPro" id="IPR006085">
    <property type="entry name" value="XPG_DNA_repair_N"/>
</dbReference>
<comment type="similarity">
    <text evidence="16">Belongs to the XPG/RAD2 endonuclease family. FEN1 subfamily.</text>
</comment>
<dbReference type="InterPro" id="IPR036443">
    <property type="entry name" value="Znf_RanBP2_sf"/>
</dbReference>
<evidence type="ECO:0000256" key="17">
    <source>
        <dbReference type="PROSITE-ProRule" id="PRU00322"/>
    </source>
</evidence>
<sequence length="466" mass="51067">MGIKGLFPYLAEAAPKAHNTSELKRYTGQRLAVDASAWMYQFLTIVRTGAAAENLQNNQGAATSHLQGFVLRTLKLLEAGVHPVFVFDGRPPDMKMAVNAARREVREQAAEDYASAVSSGATGEHVYKAASRSTRVTREHAEHAKEILRAMGMPVVEAPGEAEATCAQLCIEGQVYAAVTEDMDVLTFGSPRQIKNLFDVEGSRARQPRPAQEINLPKVLEGLSYTQEQFIEFCILCGCDYLPHLARMGPKTAAQILQREGSLKAVVRCIQGGQGPKGCSIPEKWDWSSAKQLFQKGAKELSADALDALKTQQAKDRAKLCDFEQMRQLLVEKHQFSSSRVDTMVERLRKALAPGGAASNRRIESFFSASPKRRRTAERPPIPVVSGDSGDEVVVCDDIVEIPVEAAEHESEWNCEKCTFCNHAKLSSCEMCQHPRGAQRAKPGSGKWPPGTATKVTATKVIDLDD</sequence>
<dbReference type="InterPro" id="IPR001876">
    <property type="entry name" value="Znf_RanBP2"/>
</dbReference>
<evidence type="ECO:0000256" key="9">
    <source>
        <dbReference type="ARBA" id="ARBA00022833"/>
    </source>
</evidence>
<evidence type="ECO:0000256" key="6">
    <source>
        <dbReference type="ARBA" id="ARBA00022763"/>
    </source>
</evidence>
<keyword evidence="20" id="KW-1185">Reference proteome</keyword>
<dbReference type="EC" id="3.1.-.-" evidence="16"/>
<dbReference type="EMBL" id="CAJNDS010002524">
    <property type="protein sequence ID" value="CAE7511915.1"/>
    <property type="molecule type" value="Genomic_DNA"/>
</dbReference>
<dbReference type="SUPFAM" id="SSF47807">
    <property type="entry name" value="5' to 3' exonuclease, C-terminal subdomain"/>
    <property type="match status" value="1"/>
</dbReference>
<organism evidence="19 20">
    <name type="scientific">Symbiodinium natans</name>
    <dbReference type="NCBI Taxonomy" id="878477"/>
    <lineage>
        <taxon>Eukaryota</taxon>
        <taxon>Sar</taxon>
        <taxon>Alveolata</taxon>
        <taxon>Dinophyceae</taxon>
        <taxon>Suessiales</taxon>
        <taxon>Symbiodiniaceae</taxon>
        <taxon>Symbiodinium</taxon>
    </lineage>
</organism>
<keyword evidence="10 16" id="KW-0269">Exonuclease</keyword>
<dbReference type="Proteomes" id="UP000604046">
    <property type="component" value="Unassembled WGS sequence"/>
</dbReference>
<dbReference type="GO" id="GO:0003677">
    <property type="term" value="F:DNA binding"/>
    <property type="evidence" value="ECO:0007669"/>
    <property type="project" value="UniProtKB-UniRule"/>
</dbReference>
<dbReference type="PANTHER" id="PTHR11081:SF9">
    <property type="entry name" value="FLAP ENDONUCLEASE 1"/>
    <property type="match status" value="1"/>
</dbReference>
<evidence type="ECO:0000256" key="3">
    <source>
        <dbReference type="ARBA" id="ARBA00022722"/>
    </source>
</evidence>
<evidence type="ECO:0000256" key="14">
    <source>
        <dbReference type="ARBA" id="ARBA00023242"/>
    </source>
</evidence>
<protein>
    <recommendedName>
        <fullName evidence="16">Flap endonuclease 1</fullName>
        <shortName evidence="16">FEN-1</shortName>
        <ecNumber evidence="16">3.1.-.-</ecNumber>
    </recommendedName>
    <alternativeName>
        <fullName evidence="16">Flap structure-specific endonuclease 1</fullName>
    </alternativeName>
</protein>
<dbReference type="SMART" id="SM00547">
    <property type="entry name" value="ZnF_RBZ"/>
    <property type="match status" value="1"/>
</dbReference>
<evidence type="ECO:0000313" key="19">
    <source>
        <dbReference type="EMBL" id="CAE7511915.1"/>
    </source>
</evidence>
<gene>
    <name evidence="19" type="primary">FEN1</name>
    <name evidence="19" type="ORF">SNAT2548_LOCUS28661</name>
</gene>
<keyword evidence="8 16" id="KW-0378">Hydrolase</keyword>
<evidence type="ECO:0000256" key="11">
    <source>
        <dbReference type="ARBA" id="ARBA00022842"/>
    </source>
</evidence>
<dbReference type="CDD" id="cd09867">
    <property type="entry name" value="PIN_FEN1"/>
    <property type="match status" value="1"/>
</dbReference>
<dbReference type="InterPro" id="IPR008918">
    <property type="entry name" value="HhH2"/>
</dbReference>
<accession>A0A812T379</accession>
<dbReference type="GO" id="GO:0008409">
    <property type="term" value="F:5'-3' exonuclease activity"/>
    <property type="evidence" value="ECO:0007669"/>
    <property type="project" value="UniProtKB-UniRule"/>
</dbReference>
<evidence type="ECO:0000256" key="16">
    <source>
        <dbReference type="HAMAP-Rule" id="MF_03140"/>
    </source>
</evidence>
<dbReference type="GO" id="GO:0017108">
    <property type="term" value="F:5'-flap endonuclease activity"/>
    <property type="evidence" value="ECO:0007669"/>
    <property type="project" value="UniProtKB-UniRule"/>
</dbReference>
<evidence type="ECO:0000259" key="18">
    <source>
        <dbReference type="PROSITE" id="PS50199"/>
    </source>
</evidence>
<evidence type="ECO:0000256" key="12">
    <source>
        <dbReference type="ARBA" id="ARBA00023128"/>
    </source>
</evidence>
<dbReference type="GO" id="GO:0005730">
    <property type="term" value="C:nucleolus"/>
    <property type="evidence" value="ECO:0007669"/>
    <property type="project" value="UniProtKB-SubCell"/>
</dbReference>
<comment type="caution">
    <text evidence="19">The sequence shown here is derived from an EMBL/GenBank/DDBJ whole genome shotgun (WGS) entry which is preliminary data.</text>
</comment>
<keyword evidence="3 16" id="KW-0540">Nuclease</keyword>
<dbReference type="PANTHER" id="PTHR11081">
    <property type="entry name" value="FLAP ENDONUCLEASE FAMILY MEMBER"/>
    <property type="match status" value="1"/>
</dbReference>
<keyword evidence="1 16" id="KW-0597">Phosphoprotein</keyword>
<evidence type="ECO:0000256" key="2">
    <source>
        <dbReference type="ARBA" id="ARBA00022705"/>
    </source>
</evidence>
<dbReference type="FunFam" id="3.40.50.1010:FF:000016">
    <property type="entry name" value="Flap endonuclease 1"/>
    <property type="match status" value="1"/>
</dbReference>
<keyword evidence="9" id="KW-0862">Zinc</keyword>
<evidence type="ECO:0000313" key="20">
    <source>
        <dbReference type="Proteomes" id="UP000604046"/>
    </source>
</evidence>
<keyword evidence="6 16" id="KW-0227">DNA damage</keyword>
<comment type="subcellular location">
    <subcellularLocation>
        <location evidence="16">Nucleus</location>
        <location evidence="16">Nucleolus</location>
    </subcellularLocation>
    <subcellularLocation>
        <location evidence="16">Nucleus</location>
        <location evidence="16">Nucleoplasm</location>
    </subcellularLocation>
    <subcellularLocation>
        <location evidence="16">Mitochondrion</location>
    </subcellularLocation>
    <text evidence="16">Resides mostly in the nucleoli and relocalizes to the nucleoplasm upon DNA damage.</text>
</comment>
<dbReference type="PROSITE" id="PS01358">
    <property type="entry name" value="ZF_RANBP2_1"/>
    <property type="match status" value="1"/>
</dbReference>
<keyword evidence="4 16" id="KW-0479">Metal-binding</keyword>
<dbReference type="AlphaFoldDB" id="A0A812T379"/>
<dbReference type="SMART" id="SM00484">
    <property type="entry name" value="XPGI"/>
    <property type="match status" value="1"/>
</dbReference>
<dbReference type="SMART" id="SM00485">
    <property type="entry name" value="XPGN"/>
    <property type="match status" value="1"/>
</dbReference>
<dbReference type="Pfam" id="PF00867">
    <property type="entry name" value="XPG_I"/>
    <property type="match status" value="1"/>
</dbReference>
<dbReference type="Gene3D" id="1.10.150.20">
    <property type="entry name" value="5' to 3' exonuclease, C-terminal subdomain"/>
    <property type="match status" value="1"/>
</dbReference>
<dbReference type="OrthoDB" id="1937206at2759"/>
<keyword evidence="7 17" id="KW-0863">Zinc-finger</keyword>
<dbReference type="InterPro" id="IPR029060">
    <property type="entry name" value="PIN-like_dom_sf"/>
</dbReference>
<dbReference type="HAMAP" id="MF_00614">
    <property type="entry name" value="Fen"/>
    <property type="match status" value="1"/>
</dbReference>
<dbReference type="Pfam" id="PF00752">
    <property type="entry name" value="XPG_N"/>
    <property type="match status" value="1"/>
</dbReference>
<reference evidence="19" key="1">
    <citation type="submission" date="2021-02" db="EMBL/GenBank/DDBJ databases">
        <authorList>
            <person name="Dougan E. K."/>
            <person name="Rhodes N."/>
            <person name="Thang M."/>
            <person name="Chan C."/>
        </authorList>
    </citation>
    <scope>NUCLEOTIDE SEQUENCE</scope>
</reference>
<evidence type="ECO:0000256" key="8">
    <source>
        <dbReference type="ARBA" id="ARBA00022801"/>
    </source>
</evidence>
<keyword evidence="2 16" id="KW-0235">DNA replication</keyword>
<feature type="domain" description="RanBP2-type" evidence="18">
    <location>
        <begin position="409"/>
        <end position="438"/>
    </location>
</feature>
<comment type="cofactor">
    <cofactor evidence="16">
        <name>Mg(2+)</name>
        <dbReference type="ChEBI" id="CHEBI:18420"/>
    </cofactor>
    <text evidence="16">Binds 2 magnesium ions per subunit. They probably participate in the reaction catalyzed by the enzyme. May bind an additional third magnesium ion after substrate binding.</text>
</comment>
<evidence type="ECO:0000256" key="15">
    <source>
        <dbReference type="ARBA" id="ARBA00029382"/>
    </source>
</evidence>
<evidence type="ECO:0000256" key="13">
    <source>
        <dbReference type="ARBA" id="ARBA00023204"/>
    </source>
</evidence>
<dbReference type="PROSITE" id="PS50199">
    <property type="entry name" value="ZF_RANBP2_2"/>
    <property type="match status" value="1"/>
</dbReference>
<dbReference type="SMART" id="SM00279">
    <property type="entry name" value="HhH2"/>
    <property type="match status" value="1"/>
</dbReference>
<dbReference type="SUPFAM" id="SSF88723">
    <property type="entry name" value="PIN domain-like"/>
    <property type="match status" value="1"/>
</dbReference>
<evidence type="ECO:0000256" key="4">
    <source>
        <dbReference type="ARBA" id="ARBA00022723"/>
    </source>
</evidence>
<proteinExistence type="inferred from homology"/>
<keyword evidence="11 16" id="KW-0460">Magnesium</keyword>
<evidence type="ECO:0000256" key="7">
    <source>
        <dbReference type="ARBA" id="ARBA00022771"/>
    </source>
</evidence>